<gene>
    <name evidence="1" type="ORF">LVIROSA_LOCUS22774</name>
</gene>
<organism evidence="1 2">
    <name type="scientific">Lactuca virosa</name>
    <dbReference type="NCBI Taxonomy" id="75947"/>
    <lineage>
        <taxon>Eukaryota</taxon>
        <taxon>Viridiplantae</taxon>
        <taxon>Streptophyta</taxon>
        <taxon>Embryophyta</taxon>
        <taxon>Tracheophyta</taxon>
        <taxon>Spermatophyta</taxon>
        <taxon>Magnoliopsida</taxon>
        <taxon>eudicotyledons</taxon>
        <taxon>Gunneridae</taxon>
        <taxon>Pentapetalae</taxon>
        <taxon>asterids</taxon>
        <taxon>campanulids</taxon>
        <taxon>Asterales</taxon>
        <taxon>Asteraceae</taxon>
        <taxon>Cichorioideae</taxon>
        <taxon>Cichorieae</taxon>
        <taxon>Lactucinae</taxon>
        <taxon>Lactuca</taxon>
    </lineage>
</organism>
<accession>A0AAU9NEZ1</accession>
<sequence length="196" mass="21947">MLESVIPDKEVYDIMHVPELPLRHPGCRSDVFSLEQMLGDSFSSSDIRHPLVVPSDVGVEPFTILPPTRNHKHTLTPHQFKNFLRDVSGAAISSPSADYHALVVVEVDKACRYLAQHEKIISITNVKEMKFFDGLLTLRDHYLSAEVNLRAADSMKLAGKEVLIKAGGMYAELVEQHIVMTERVIFFGMSKIIYGG</sequence>
<evidence type="ECO:0000313" key="2">
    <source>
        <dbReference type="Proteomes" id="UP001157418"/>
    </source>
</evidence>
<reference evidence="1 2" key="1">
    <citation type="submission" date="2022-01" db="EMBL/GenBank/DDBJ databases">
        <authorList>
            <person name="Xiong W."/>
            <person name="Schranz E."/>
        </authorList>
    </citation>
    <scope>NUCLEOTIDE SEQUENCE [LARGE SCALE GENOMIC DNA]</scope>
</reference>
<protein>
    <submittedName>
        <fullName evidence="1">Uncharacterized protein</fullName>
    </submittedName>
</protein>
<name>A0AAU9NEZ1_9ASTR</name>
<dbReference type="EMBL" id="CAKMRJ010004445">
    <property type="protein sequence ID" value="CAH1436400.1"/>
    <property type="molecule type" value="Genomic_DNA"/>
</dbReference>
<keyword evidence="2" id="KW-1185">Reference proteome</keyword>
<comment type="caution">
    <text evidence="1">The sequence shown here is derived from an EMBL/GenBank/DDBJ whole genome shotgun (WGS) entry which is preliminary data.</text>
</comment>
<evidence type="ECO:0000313" key="1">
    <source>
        <dbReference type="EMBL" id="CAH1436400.1"/>
    </source>
</evidence>
<dbReference type="Proteomes" id="UP001157418">
    <property type="component" value="Unassembled WGS sequence"/>
</dbReference>
<proteinExistence type="predicted"/>
<dbReference type="AlphaFoldDB" id="A0AAU9NEZ1"/>